<dbReference type="GO" id="GO:0032259">
    <property type="term" value="P:methylation"/>
    <property type="evidence" value="ECO:0007669"/>
    <property type="project" value="UniProtKB-KW"/>
</dbReference>
<keyword evidence="1" id="KW-0489">Methyltransferase</keyword>
<gene>
    <name evidence="1" type="ORF">SAMN05660461_5589</name>
</gene>
<dbReference type="Proteomes" id="UP000190166">
    <property type="component" value="Unassembled WGS sequence"/>
</dbReference>
<dbReference type="InterPro" id="IPR029063">
    <property type="entry name" value="SAM-dependent_MTases_sf"/>
</dbReference>
<protein>
    <submittedName>
        <fullName evidence="1">Predicted O-methyltransferase YrrM</fullName>
    </submittedName>
</protein>
<evidence type="ECO:0000313" key="2">
    <source>
        <dbReference type="Proteomes" id="UP000190166"/>
    </source>
</evidence>
<name>A0A1T5PAD7_9BACT</name>
<keyword evidence="2" id="KW-1185">Reference proteome</keyword>
<dbReference type="Pfam" id="PF13578">
    <property type="entry name" value="Methyltransf_24"/>
    <property type="match status" value="1"/>
</dbReference>
<dbReference type="RefSeq" id="WP_079472847.1">
    <property type="nucleotide sequence ID" value="NZ_FUZZ01000005.1"/>
</dbReference>
<dbReference type="AlphaFoldDB" id="A0A1T5PAD7"/>
<dbReference type="GO" id="GO:0008168">
    <property type="term" value="F:methyltransferase activity"/>
    <property type="evidence" value="ECO:0007669"/>
    <property type="project" value="UniProtKB-KW"/>
</dbReference>
<reference evidence="1 2" key="1">
    <citation type="submission" date="2017-02" db="EMBL/GenBank/DDBJ databases">
        <authorList>
            <person name="Peterson S.W."/>
        </authorList>
    </citation>
    <scope>NUCLEOTIDE SEQUENCE [LARGE SCALE GENOMIC DNA]</scope>
    <source>
        <strain evidence="1 2">DSM 18108</strain>
    </source>
</reference>
<dbReference type="SUPFAM" id="SSF53335">
    <property type="entry name" value="S-adenosyl-L-methionine-dependent methyltransferases"/>
    <property type="match status" value="1"/>
</dbReference>
<dbReference type="EMBL" id="FUZZ01000005">
    <property type="protein sequence ID" value="SKD09700.1"/>
    <property type="molecule type" value="Genomic_DNA"/>
</dbReference>
<organism evidence="1 2">
    <name type="scientific">Chitinophaga ginsengisegetis</name>
    <dbReference type="NCBI Taxonomy" id="393003"/>
    <lineage>
        <taxon>Bacteria</taxon>
        <taxon>Pseudomonadati</taxon>
        <taxon>Bacteroidota</taxon>
        <taxon>Chitinophagia</taxon>
        <taxon>Chitinophagales</taxon>
        <taxon>Chitinophagaceae</taxon>
        <taxon>Chitinophaga</taxon>
    </lineage>
</organism>
<accession>A0A1T5PAD7</accession>
<proteinExistence type="predicted"/>
<dbReference type="STRING" id="393003.SAMN05660461_5589"/>
<sequence length="238" mass="27149">MNRIAVIKSLLQRTKAKVYVEIGVDTGYVFFSLNAPVKAKIAVDPEFRFSFRAWLRTKLRPGNAKYFQVTSDQFFADQKEMLRRDGIDVAFVDGLHTYKQCYQDIVNCLEYLNDGGFIVVHDVNPPNAACESPVGASQQEVLAKAERGEIPDWTGAWTGDVWKSIAMLRTRKDLQVFTIDSDWGIGVITKGTPESVLDVSIPAIEAMSYADLEKNRYELINLKPSHYFFEFLQEKYRK</sequence>
<dbReference type="Gene3D" id="3.40.50.150">
    <property type="entry name" value="Vaccinia Virus protein VP39"/>
    <property type="match status" value="1"/>
</dbReference>
<evidence type="ECO:0000313" key="1">
    <source>
        <dbReference type="EMBL" id="SKD09700.1"/>
    </source>
</evidence>
<keyword evidence="1" id="KW-0808">Transferase</keyword>